<evidence type="ECO:0000256" key="4">
    <source>
        <dbReference type="ARBA" id="ARBA00022833"/>
    </source>
</evidence>
<comment type="subcellular location">
    <subcellularLocation>
        <location evidence="1">Nucleus</location>
    </subcellularLocation>
</comment>
<dbReference type="GO" id="GO:0008270">
    <property type="term" value="F:zinc ion binding"/>
    <property type="evidence" value="ECO:0007669"/>
    <property type="project" value="UniProtKB-KW"/>
</dbReference>
<dbReference type="PANTHER" id="PTHR31391:SF153">
    <property type="entry name" value="TF-B3 DOMAIN-CONTAINING PROTEIN"/>
    <property type="match status" value="1"/>
</dbReference>
<protein>
    <recommendedName>
        <fullName evidence="10">TF-B3 domain-containing protein</fullName>
    </recommendedName>
</protein>
<organism evidence="11 12">
    <name type="scientific">Panicum miliaceum</name>
    <name type="common">Proso millet</name>
    <name type="synonym">Broomcorn millet</name>
    <dbReference type="NCBI Taxonomy" id="4540"/>
    <lineage>
        <taxon>Eukaryota</taxon>
        <taxon>Viridiplantae</taxon>
        <taxon>Streptophyta</taxon>
        <taxon>Embryophyta</taxon>
        <taxon>Tracheophyta</taxon>
        <taxon>Spermatophyta</taxon>
        <taxon>Magnoliopsida</taxon>
        <taxon>Liliopsida</taxon>
        <taxon>Poales</taxon>
        <taxon>Poaceae</taxon>
        <taxon>PACMAD clade</taxon>
        <taxon>Panicoideae</taxon>
        <taxon>Panicodae</taxon>
        <taxon>Paniceae</taxon>
        <taxon>Panicinae</taxon>
        <taxon>Panicum</taxon>
        <taxon>Panicum sect. Panicum</taxon>
    </lineage>
</organism>
<dbReference type="CDD" id="cd10017">
    <property type="entry name" value="B3_DNA"/>
    <property type="match status" value="2"/>
</dbReference>
<evidence type="ECO:0000256" key="1">
    <source>
        <dbReference type="ARBA" id="ARBA00004123"/>
    </source>
</evidence>
<dbReference type="InterPro" id="IPR013083">
    <property type="entry name" value="Znf_RING/FYVE/PHD"/>
</dbReference>
<accession>A0A3L6S7V1</accession>
<evidence type="ECO:0000256" key="5">
    <source>
        <dbReference type="ARBA" id="ARBA00023015"/>
    </source>
</evidence>
<dbReference type="GO" id="GO:0003677">
    <property type="term" value="F:DNA binding"/>
    <property type="evidence" value="ECO:0007669"/>
    <property type="project" value="UniProtKB-KW"/>
</dbReference>
<evidence type="ECO:0000259" key="10">
    <source>
        <dbReference type="PROSITE" id="PS50863"/>
    </source>
</evidence>
<proteinExistence type="predicted"/>
<keyword evidence="6" id="KW-0238">DNA-binding</keyword>
<keyword evidence="5" id="KW-0805">Transcription regulation</keyword>
<evidence type="ECO:0000256" key="6">
    <source>
        <dbReference type="ARBA" id="ARBA00023125"/>
    </source>
</evidence>
<dbReference type="InterPro" id="IPR044837">
    <property type="entry name" value="REM16-like"/>
</dbReference>
<dbReference type="InterPro" id="IPR011011">
    <property type="entry name" value="Znf_FYVE_PHD"/>
</dbReference>
<feature type="domain" description="TF-B3" evidence="10">
    <location>
        <begin position="347"/>
        <end position="445"/>
    </location>
</feature>
<keyword evidence="12" id="KW-1185">Reference proteome</keyword>
<dbReference type="PROSITE" id="PS50863">
    <property type="entry name" value="B3"/>
    <property type="match status" value="2"/>
</dbReference>
<feature type="domain" description="TF-B3" evidence="10">
    <location>
        <begin position="182"/>
        <end position="264"/>
    </location>
</feature>
<dbReference type="STRING" id="4540.A0A3L6S7V1"/>
<keyword evidence="7" id="KW-0804">Transcription</keyword>
<dbReference type="InterPro" id="IPR019786">
    <property type="entry name" value="Zinc_finger_PHD-type_CS"/>
</dbReference>
<keyword evidence="3" id="KW-0863">Zinc-finger</keyword>
<evidence type="ECO:0000256" key="2">
    <source>
        <dbReference type="ARBA" id="ARBA00022723"/>
    </source>
</evidence>
<dbReference type="PROSITE" id="PS01359">
    <property type="entry name" value="ZF_PHD_1"/>
    <property type="match status" value="1"/>
</dbReference>
<evidence type="ECO:0000256" key="3">
    <source>
        <dbReference type="ARBA" id="ARBA00022771"/>
    </source>
</evidence>
<dbReference type="SUPFAM" id="SSF57903">
    <property type="entry name" value="FYVE/PHD zinc finger"/>
    <property type="match status" value="1"/>
</dbReference>
<dbReference type="Pfam" id="PF02362">
    <property type="entry name" value="B3"/>
    <property type="match status" value="1"/>
</dbReference>
<dbReference type="GO" id="GO:0005634">
    <property type="term" value="C:nucleus"/>
    <property type="evidence" value="ECO:0007669"/>
    <property type="project" value="UniProtKB-SubCell"/>
</dbReference>
<dbReference type="Proteomes" id="UP000275267">
    <property type="component" value="Unassembled WGS sequence"/>
</dbReference>
<dbReference type="PANTHER" id="PTHR31391">
    <property type="entry name" value="B3 DOMAIN-CONTAINING PROTEIN OS11G0197600-RELATED"/>
    <property type="match status" value="1"/>
</dbReference>
<evidence type="ECO:0000256" key="7">
    <source>
        <dbReference type="ARBA" id="ARBA00023163"/>
    </source>
</evidence>
<evidence type="ECO:0000256" key="8">
    <source>
        <dbReference type="ARBA" id="ARBA00023242"/>
    </source>
</evidence>
<dbReference type="EMBL" id="PQIB02000005">
    <property type="protein sequence ID" value="RLN17030.1"/>
    <property type="molecule type" value="Genomic_DNA"/>
</dbReference>
<reference evidence="12" key="1">
    <citation type="journal article" date="2019" name="Nat. Commun.">
        <title>The genome of broomcorn millet.</title>
        <authorList>
            <person name="Zou C."/>
            <person name="Miki D."/>
            <person name="Li D."/>
            <person name="Tang Q."/>
            <person name="Xiao L."/>
            <person name="Rajput S."/>
            <person name="Deng P."/>
            <person name="Jia W."/>
            <person name="Huang R."/>
            <person name="Zhang M."/>
            <person name="Sun Y."/>
            <person name="Hu J."/>
            <person name="Fu X."/>
            <person name="Schnable P.S."/>
            <person name="Li F."/>
            <person name="Zhang H."/>
            <person name="Feng B."/>
            <person name="Zhu X."/>
            <person name="Liu R."/>
            <person name="Schnable J.C."/>
            <person name="Zhu J.-K."/>
            <person name="Zhang H."/>
        </authorList>
    </citation>
    <scope>NUCLEOTIDE SEQUENCE [LARGE SCALE GENOMIC DNA]</scope>
</reference>
<dbReference type="OrthoDB" id="1864528at2759"/>
<feature type="region of interest" description="Disordered" evidence="9">
    <location>
        <begin position="70"/>
        <end position="101"/>
    </location>
</feature>
<dbReference type="SMART" id="SM01019">
    <property type="entry name" value="B3"/>
    <property type="match status" value="2"/>
</dbReference>
<dbReference type="AlphaFoldDB" id="A0A3L6S7V1"/>
<comment type="caution">
    <text evidence="11">The sequence shown here is derived from an EMBL/GenBank/DDBJ whole genome shotgun (WGS) entry which is preliminary data.</text>
</comment>
<sequence>MSMNTVCEVCGNIGYRRLLVCCCKCSVVHLYCLDKVIFDASLAEWRCYECHQRRGEVTCSRSLEKVSSERSPSHAHFGSAVHQPVTKRVNSARNAGPGRKREAEYIPSANYSLESDDLQAPPKADYVLSYRSILSEAQKERVIAFIQDIQPKVTVYVAVMQKMFNPLDLFCSTPCSICYQGISKEYAFPHFPHRSTNVTLQTASKSNKWHPKFYKRNASRKNMLMGQWLDFVRDNHVQEGDICLLFPAEGGRRYTYTVYLLCASATHSIGRAGFQIVCPCPGRSSAKMASEVHIMEETTNDESLDSEDSGGSLPPLYIVPCRNYLSKSQKKIVEERVRAIQSEVPICVAVMKNNNVGDAQKWMLELGVRYAAVHLPASGQTVVLECTGKIWKTQMVIHNGRRWFLNGGWAKFARDNGLRVGDICLFDLKKNARKLTMKVHIISREQFSLK</sequence>
<dbReference type="InterPro" id="IPR015300">
    <property type="entry name" value="DNA-bd_pseudobarrel_sf"/>
</dbReference>
<dbReference type="InterPro" id="IPR003340">
    <property type="entry name" value="B3_DNA-bd"/>
</dbReference>
<gene>
    <name evidence="11" type="ORF">C2845_PM02G07410</name>
</gene>
<dbReference type="Gene3D" id="2.40.330.10">
    <property type="entry name" value="DNA-binding pseudobarrel domain"/>
    <property type="match status" value="2"/>
</dbReference>
<keyword evidence="4" id="KW-0862">Zinc</keyword>
<dbReference type="SUPFAM" id="SSF101936">
    <property type="entry name" value="DNA-binding pseudobarrel domain"/>
    <property type="match status" value="2"/>
</dbReference>
<dbReference type="Gene3D" id="3.30.40.10">
    <property type="entry name" value="Zinc/RING finger domain, C3HC4 (zinc finger)"/>
    <property type="match status" value="1"/>
</dbReference>
<keyword evidence="2" id="KW-0479">Metal-binding</keyword>
<evidence type="ECO:0000256" key="9">
    <source>
        <dbReference type="SAM" id="MobiDB-lite"/>
    </source>
</evidence>
<evidence type="ECO:0000313" key="11">
    <source>
        <dbReference type="EMBL" id="RLN17030.1"/>
    </source>
</evidence>
<name>A0A3L6S7V1_PANMI</name>
<evidence type="ECO:0000313" key="12">
    <source>
        <dbReference type="Proteomes" id="UP000275267"/>
    </source>
</evidence>
<keyword evidence="8" id="KW-0539">Nucleus</keyword>